<evidence type="ECO:0000259" key="1">
    <source>
        <dbReference type="SMART" id="SM00327"/>
    </source>
</evidence>
<dbReference type="InterPro" id="IPR051928">
    <property type="entry name" value="NorD/CobT"/>
</dbReference>
<dbReference type="KEGG" id="afl:Aflv_1431"/>
<sequence>MMNEGGYMNRFIMFNDKKVDSFLFMELSDLVKTLTKDEEMELEFGYQSYLDRQHKKVVVSHFWDNRPREQYVYGLKSDVFLRTIGNFYHTNDEDILFFLNQIKSYSIPNFAKQLFVLLEDMRLEDICRHVRPGTKKAFVIRKHVYRHYFETQWNVNMVKSVYTDAFFNYLYLLLTAEQPVNDIFLPERLRLALPFVEREIRNVYDAKSTAHIVRIVLTTIDVLVELLDADMLNTYFHLPEYIYVDQQEDSGDVRRKDPLKNHDVLDKKSENEDIFQETMHTWHRETSDMTNSFLQFDLEQGSQTDLLGEGVRQGEAGDQALGIVHGSSQKTTHNDYTHLEQQEQRHELSGRSEYEYGKENRYAKPIFVDVLPPTIEQIKQYERDREAIGPYQKKLTQTIEKVLEHKKIHPRTDLHAGRLNKKLLRFFTEEHPRLFYKKHETSPLLDAVFVLLVDCSASMYDKMEETKKGIVLFHESLKALRVPHKIVGFWEDTNDATSSYQPNYFQTVIDFGSSLKKGGGAEIMQLEPQEDNRDGLAIRLMTEELQKRNEKQKFLLVFSDGEPAAFGYDQNGIVDTHEAVTEARKLGIEVVNVFLANGIITESQQKTIENIYGHYNVLVPNVEQLPIFLAPLLKKLLLHKL</sequence>
<evidence type="ECO:0000313" key="2">
    <source>
        <dbReference type="EMBL" id="ACJ33797.1"/>
    </source>
</evidence>
<dbReference type="eggNOG" id="COG4548">
    <property type="taxonomic scope" value="Bacteria"/>
</dbReference>
<evidence type="ECO:0000313" key="3">
    <source>
        <dbReference type="Proteomes" id="UP000000742"/>
    </source>
</evidence>
<dbReference type="Proteomes" id="UP000000742">
    <property type="component" value="Chromosome"/>
</dbReference>
<dbReference type="SUPFAM" id="SSF53300">
    <property type="entry name" value="vWA-like"/>
    <property type="match status" value="1"/>
</dbReference>
<dbReference type="InterPro" id="IPR002035">
    <property type="entry name" value="VWF_A"/>
</dbReference>
<dbReference type="PANTHER" id="PTHR41248">
    <property type="entry name" value="NORD PROTEIN"/>
    <property type="match status" value="1"/>
</dbReference>
<reference evidence="2 3" key="1">
    <citation type="journal article" date="2008" name="Genome Biol.">
        <title>Encapsulated in silica: genome, proteome and physiology of the thermophilic bacterium Anoxybacillus flavithermus WK1.</title>
        <authorList>
            <person name="Saw J.H."/>
            <person name="Mountain B.W."/>
            <person name="Feng L."/>
            <person name="Omelchenko M.V."/>
            <person name="Hou S."/>
            <person name="Saito J.A."/>
            <person name="Stott M.B."/>
            <person name="Li D."/>
            <person name="Zhao G."/>
            <person name="Wu J."/>
            <person name="Galperin M.Y."/>
            <person name="Koonin E.V."/>
            <person name="Makarova K.S."/>
            <person name="Wolf Y.I."/>
            <person name="Rigden D.J."/>
            <person name="Dunfield P.F."/>
            <person name="Wang L."/>
            <person name="Alam M."/>
        </authorList>
    </citation>
    <scope>NUCLEOTIDE SEQUENCE [LARGE SCALE GENOMIC DNA]</scope>
    <source>
        <strain evidence="3">DSM 21510 / WK1</strain>
    </source>
</reference>
<feature type="domain" description="VWFA" evidence="1">
    <location>
        <begin position="446"/>
        <end position="637"/>
    </location>
</feature>
<gene>
    <name evidence="2" type="ordered locus">Aflv_1431</name>
</gene>
<dbReference type="CDD" id="cd01454">
    <property type="entry name" value="vWA_norD_type"/>
    <property type="match status" value="1"/>
</dbReference>
<dbReference type="HOGENOM" id="CLU_428766_0_0_9"/>
<protein>
    <submittedName>
        <fullName evidence="2">Nitric oxide reductase activation protein</fullName>
    </submittedName>
</protein>
<organism evidence="2 3">
    <name type="scientific">Anoxybacillus flavithermus (strain DSM 21510 / WK1)</name>
    <dbReference type="NCBI Taxonomy" id="491915"/>
    <lineage>
        <taxon>Bacteria</taxon>
        <taxon>Bacillati</taxon>
        <taxon>Bacillota</taxon>
        <taxon>Bacilli</taxon>
        <taxon>Bacillales</taxon>
        <taxon>Anoxybacillaceae</taxon>
        <taxon>Anoxybacillus</taxon>
    </lineage>
</organism>
<dbReference type="EMBL" id="CP000922">
    <property type="protein sequence ID" value="ACJ33797.1"/>
    <property type="molecule type" value="Genomic_DNA"/>
</dbReference>
<dbReference type="Gene3D" id="3.40.50.410">
    <property type="entry name" value="von Willebrand factor, type A domain"/>
    <property type="match status" value="1"/>
</dbReference>
<dbReference type="AlphaFoldDB" id="B7GI16"/>
<dbReference type="InterPro" id="IPR036465">
    <property type="entry name" value="vWFA_dom_sf"/>
</dbReference>
<accession>B7GI16</accession>
<proteinExistence type="predicted"/>
<dbReference type="STRING" id="491915.Aflv_1431"/>
<dbReference type="Pfam" id="PF00092">
    <property type="entry name" value="VWA"/>
    <property type="match status" value="1"/>
</dbReference>
<dbReference type="SMART" id="SM00327">
    <property type="entry name" value="VWA"/>
    <property type="match status" value="1"/>
</dbReference>
<name>B7GI16_ANOFW</name>
<dbReference type="PANTHER" id="PTHR41248:SF1">
    <property type="entry name" value="NORD PROTEIN"/>
    <property type="match status" value="1"/>
</dbReference>